<feature type="compositionally biased region" description="Polar residues" evidence="1">
    <location>
        <begin position="12"/>
        <end position="30"/>
    </location>
</feature>
<sequence>MRPSLNILRGLTKQSLTSNSQRQNGAVSDRSATTAFLHYQTELKAAKDKLNQLVHSLTKRCKMMDREDVLASSATTNSRRIRSSIGHLFPSSSTSQHP</sequence>
<accession>A0ABR3K9W0</accession>
<evidence type="ECO:0000256" key="1">
    <source>
        <dbReference type="SAM" id="MobiDB-lite"/>
    </source>
</evidence>
<evidence type="ECO:0000313" key="2">
    <source>
        <dbReference type="EMBL" id="KAL1230929.1"/>
    </source>
</evidence>
<gene>
    <name evidence="2" type="ORF">TSPI_10120</name>
</gene>
<dbReference type="EMBL" id="JBEUSY010000467">
    <property type="protein sequence ID" value="KAL1230929.1"/>
    <property type="molecule type" value="Genomic_DNA"/>
</dbReference>
<dbReference type="Proteomes" id="UP001558632">
    <property type="component" value="Unassembled WGS sequence"/>
</dbReference>
<keyword evidence="3" id="KW-1185">Reference proteome</keyword>
<evidence type="ECO:0000313" key="3">
    <source>
        <dbReference type="Proteomes" id="UP001558632"/>
    </source>
</evidence>
<comment type="caution">
    <text evidence="2">The sequence shown here is derived from an EMBL/GenBank/DDBJ whole genome shotgun (WGS) entry which is preliminary data.</text>
</comment>
<feature type="region of interest" description="Disordered" evidence="1">
    <location>
        <begin position="1"/>
        <end position="30"/>
    </location>
</feature>
<protein>
    <submittedName>
        <fullName evidence="2">Protein IQ-DOMAIN</fullName>
    </submittedName>
</protein>
<reference evidence="2 3" key="1">
    <citation type="submission" date="2024-07" db="EMBL/GenBank/DDBJ databases">
        <title>Enhanced genomic and transcriptomic resources for Trichinella pseudospiralis and T. spiralis underpin the discovery of pronounced molecular differences between stages and species.</title>
        <authorList>
            <person name="Pasi K.K."/>
            <person name="La Rosa G."/>
            <person name="Gomez-Morales M.A."/>
            <person name="Tosini F."/>
            <person name="Sumanam S."/>
            <person name="Young N.D."/>
            <person name="Chang B.C."/>
            <person name="Robin G.B."/>
        </authorList>
    </citation>
    <scope>NUCLEOTIDE SEQUENCE [LARGE SCALE GENOMIC DNA]</scope>
    <source>
        <strain evidence="2">ISS534</strain>
    </source>
</reference>
<name>A0ABR3K9W0_TRISP</name>
<proteinExistence type="predicted"/>
<organism evidence="2 3">
    <name type="scientific">Trichinella spiralis</name>
    <name type="common">Trichina worm</name>
    <dbReference type="NCBI Taxonomy" id="6334"/>
    <lineage>
        <taxon>Eukaryota</taxon>
        <taxon>Metazoa</taxon>
        <taxon>Ecdysozoa</taxon>
        <taxon>Nematoda</taxon>
        <taxon>Enoplea</taxon>
        <taxon>Dorylaimia</taxon>
        <taxon>Trichinellida</taxon>
        <taxon>Trichinellidae</taxon>
        <taxon>Trichinella</taxon>
    </lineage>
</organism>
<feature type="region of interest" description="Disordered" evidence="1">
    <location>
        <begin position="72"/>
        <end position="98"/>
    </location>
</feature>